<evidence type="ECO:0000256" key="1">
    <source>
        <dbReference type="ARBA" id="ARBA00022737"/>
    </source>
</evidence>
<organism evidence="5 6">
    <name type="scientific">Durusdinium trenchii</name>
    <dbReference type="NCBI Taxonomy" id="1381693"/>
    <lineage>
        <taxon>Eukaryota</taxon>
        <taxon>Sar</taxon>
        <taxon>Alveolata</taxon>
        <taxon>Dinophyceae</taxon>
        <taxon>Suessiales</taxon>
        <taxon>Symbiodiniaceae</taxon>
        <taxon>Durusdinium</taxon>
    </lineage>
</organism>
<accession>A0ABP0NST4</accession>
<dbReference type="PANTHER" id="PTHR24111">
    <property type="entry name" value="LEUCINE-RICH REPEAT-CONTAINING PROTEIN 34"/>
    <property type="match status" value="1"/>
</dbReference>
<evidence type="ECO:0000313" key="5">
    <source>
        <dbReference type="EMBL" id="CAK9066852.1"/>
    </source>
</evidence>
<feature type="coiled-coil region" evidence="2">
    <location>
        <begin position="322"/>
        <end position="349"/>
    </location>
</feature>
<evidence type="ECO:0000256" key="4">
    <source>
        <dbReference type="SAM" id="SignalP"/>
    </source>
</evidence>
<feature type="chain" id="PRO_5045745035" evidence="4">
    <location>
        <begin position="21"/>
        <end position="413"/>
    </location>
</feature>
<keyword evidence="4" id="KW-0732">Signal</keyword>
<feature type="signal peptide" evidence="4">
    <location>
        <begin position="1"/>
        <end position="20"/>
    </location>
</feature>
<dbReference type="Proteomes" id="UP001642484">
    <property type="component" value="Unassembled WGS sequence"/>
</dbReference>
<name>A0ABP0NST4_9DINO</name>
<evidence type="ECO:0000313" key="6">
    <source>
        <dbReference type="Proteomes" id="UP001642484"/>
    </source>
</evidence>
<keyword evidence="6" id="KW-1185">Reference proteome</keyword>
<evidence type="ECO:0000256" key="2">
    <source>
        <dbReference type="SAM" id="Coils"/>
    </source>
</evidence>
<proteinExistence type="predicted"/>
<gene>
    <name evidence="5" type="ORF">CCMP2556_LOCUS32859</name>
</gene>
<dbReference type="InterPro" id="IPR032675">
    <property type="entry name" value="LRR_dom_sf"/>
</dbReference>
<feature type="region of interest" description="Disordered" evidence="3">
    <location>
        <begin position="268"/>
        <end position="296"/>
    </location>
</feature>
<keyword evidence="1" id="KW-0677">Repeat</keyword>
<dbReference type="EMBL" id="CAXAMN010022140">
    <property type="protein sequence ID" value="CAK9066852.1"/>
    <property type="molecule type" value="Genomic_DNA"/>
</dbReference>
<protein>
    <submittedName>
        <fullName evidence="5">Uncharacterized protein</fullName>
    </submittedName>
</protein>
<reference evidence="5 6" key="1">
    <citation type="submission" date="2024-02" db="EMBL/GenBank/DDBJ databases">
        <authorList>
            <person name="Chen Y."/>
            <person name="Shah S."/>
            <person name="Dougan E. K."/>
            <person name="Thang M."/>
            <person name="Chan C."/>
        </authorList>
    </citation>
    <scope>NUCLEOTIDE SEQUENCE [LARGE SCALE GENOMIC DNA]</scope>
</reference>
<sequence>MRATAGSVSSFLFLLTRCYCATWPDSSEALWACCCWGGRQSSDLEPPVRDADLKPCSLFIRSLSRLATPTSDAPLIRLDLSGELVTCEGAKTLAAVLQVSLSLRSLLLRRTPIGDLGALALGAALSSSALVELDLGECALTDQGLRALVRGPQVHGAPPCLSVLLLDGNATGDVGTTEVISYLERQSTLRSFSIHPSLPRGLSQEVEAALQVACELSGVTLDHKGEALSLDRLASCCGKRHEVAPSPSPVAVPVATPALPAPVPPEPLQRAPGVGWSPSSAVAERTPRKPVPDMRQSGHLASWMAGTERELRELKWLLSSSSARLDGQHRKLMSELEKLRLQLDAWTSDAAPPPDWSGRGGGDAAGCLGGTFRCLGSAGGTRAVGVCSASEKSSPRMWQLVEVAAGSARARNN</sequence>
<evidence type="ECO:0000256" key="3">
    <source>
        <dbReference type="SAM" id="MobiDB-lite"/>
    </source>
</evidence>
<comment type="caution">
    <text evidence="5">The sequence shown here is derived from an EMBL/GenBank/DDBJ whole genome shotgun (WGS) entry which is preliminary data.</text>
</comment>
<dbReference type="Gene3D" id="3.80.10.10">
    <property type="entry name" value="Ribonuclease Inhibitor"/>
    <property type="match status" value="1"/>
</dbReference>
<dbReference type="InterPro" id="IPR052201">
    <property type="entry name" value="LRR-containing_regulator"/>
</dbReference>
<dbReference type="PANTHER" id="PTHR24111:SF0">
    <property type="entry name" value="LEUCINE-RICH REPEAT-CONTAINING PROTEIN"/>
    <property type="match status" value="1"/>
</dbReference>
<dbReference type="SMART" id="SM00368">
    <property type="entry name" value="LRR_RI"/>
    <property type="match status" value="3"/>
</dbReference>
<dbReference type="SUPFAM" id="SSF52047">
    <property type="entry name" value="RNI-like"/>
    <property type="match status" value="1"/>
</dbReference>
<keyword evidence="2" id="KW-0175">Coiled coil</keyword>